<keyword evidence="6 12" id="KW-1133">Transmembrane helix</keyword>
<evidence type="ECO:0000256" key="6">
    <source>
        <dbReference type="ARBA" id="ARBA00022989"/>
    </source>
</evidence>
<evidence type="ECO:0000256" key="1">
    <source>
        <dbReference type="ARBA" id="ARBA00004141"/>
    </source>
</evidence>
<organism evidence="15 16">
    <name type="scientific">Lentithecium fluviatile CBS 122367</name>
    <dbReference type="NCBI Taxonomy" id="1168545"/>
    <lineage>
        <taxon>Eukaryota</taxon>
        <taxon>Fungi</taxon>
        <taxon>Dikarya</taxon>
        <taxon>Ascomycota</taxon>
        <taxon>Pezizomycotina</taxon>
        <taxon>Dothideomycetes</taxon>
        <taxon>Pleosporomycetidae</taxon>
        <taxon>Pleosporales</taxon>
        <taxon>Massarineae</taxon>
        <taxon>Lentitheciaceae</taxon>
        <taxon>Lentithecium</taxon>
    </lineage>
</organism>
<feature type="region of interest" description="Disordered" evidence="11">
    <location>
        <begin position="820"/>
        <end position="1086"/>
    </location>
</feature>
<dbReference type="OrthoDB" id="2190219at2759"/>
<feature type="region of interest" description="Disordered" evidence="11">
    <location>
        <begin position="458"/>
        <end position="660"/>
    </location>
</feature>
<evidence type="ECO:0000313" key="16">
    <source>
        <dbReference type="Proteomes" id="UP000799291"/>
    </source>
</evidence>
<keyword evidence="3" id="KW-0813">Transport</keyword>
<dbReference type="GO" id="GO:0042391">
    <property type="term" value="P:regulation of membrane potential"/>
    <property type="evidence" value="ECO:0007669"/>
    <property type="project" value="InterPro"/>
</dbReference>
<feature type="compositionally biased region" description="Acidic residues" evidence="11">
    <location>
        <begin position="992"/>
        <end position="1008"/>
    </location>
</feature>
<evidence type="ECO:0000256" key="2">
    <source>
        <dbReference type="ARBA" id="ARBA00005248"/>
    </source>
</evidence>
<feature type="region of interest" description="Disordered" evidence="11">
    <location>
        <begin position="772"/>
        <end position="803"/>
    </location>
</feature>
<evidence type="ECO:0000259" key="14">
    <source>
        <dbReference type="Pfam" id="PF08619"/>
    </source>
</evidence>
<evidence type="ECO:0000256" key="8">
    <source>
        <dbReference type="ARBA" id="ARBA00023065"/>
    </source>
</evidence>
<keyword evidence="4" id="KW-0050">Antiport</keyword>
<feature type="compositionally biased region" description="Basic and acidic residues" evidence="11">
    <location>
        <begin position="579"/>
        <end position="588"/>
    </location>
</feature>
<feature type="transmembrane region" description="Helical" evidence="12">
    <location>
        <begin position="411"/>
        <end position="436"/>
    </location>
</feature>
<dbReference type="Pfam" id="PF00999">
    <property type="entry name" value="Na_H_Exchanger"/>
    <property type="match status" value="1"/>
</dbReference>
<feature type="transmembrane region" description="Helical" evidence="12">
    <location>
        <begin position="269"/>
        <end position="286"/>
    </location>
</feature>
<feature type="transmembrane region" description="Helical" evidence="12">
    <location>
        <begin position="102"/>
        <end position="125"/>
    </location>
</feature>
<reference evidence="15" key="1">
    <citation type="journal article" date="2020" name="Stud. Mycol.">
        <title>101 Dothideomycetes genomes: a test case for predicting lifestyles and emergence of pathogens.</title>
        <authorList>
            <person name="Haridas S."/>
            <person name="Albert R."/>
            <person name="Binder M."/>
            <person name="Bloem J."/>
            <person name="Labutti K."/>
            <person name="Salamov A."/>
            <person name="Andreopoulos B."/>
            <person name="Baker S."/>
            <person name="Barry K."/>
            <person name="Bills G."/>
            <person name="Bluhm B."/>
            <person name="Cannon C."/>
            <person name="Castanera R."/>
            <person name="Culley D."/>
            <person name="Daum C."/>
            <person name="Ezra D."/>
            <person name="Gonzalez J."/>
            <person name="Henrissat B."/>
            <person name="Kuo A."/>
            <person name="Liang C."/>
            <person name="Lipzen A."/>
            <person name="Lutzoni F."/>
            <person name="Magnuson J."/>
            <person name="Mondo S."/>
            <person name="Nolan M."/>
            <person name="Ohm R."/>
            <person name="Pangilinan J."/>
            <person name="Park H.-J."/>
            <person name="Ramirez L."/>
            <person name="Alfaro M."/>
            <person name="Sun H."/>
            <person name="Tritt A."/>
            <person name="Yoshinaga Y."/>
            <person name="Zwiers L.-H."/>
            <person name="Turgeon B."/>
            <person name="Goodwin S."/>
            <person name="Spatafora J."/>
            <person name="Crous P."/>
            <person name="Grigoriev I."/>
        </authorList>
    </citation>
    <scope>NUCLEOTIDE SEQUENCE</scope>
    <source>
        <strain evidence="15">CBS 122367</strain>
    </source>
</reference>
<comment type="subcellular location">
    <subcellularLocation>
        <location evidence="1">Membrane</location>
        <topology evidence="1">Multi-pass membrane protein</topology>
    </subcellularLocation>
</comment>
<evidence type="ECO:0008006" key="17">
    <source>
        <dbReference type="Google" id="ProtNLM"/>
    </source>
</evidence>
<dbReference type="AlphaFoldDB" id="A0A6G1IUN7"/>
<keyword evidence="16" id="KW-1185">Reference proteome</keyword>
<dbReference type="Pfam" id="PF08619">
    <property type="entry name" value="Nha1_C"/>
    <property type="match status" value="1"/>
</dbReference>
<gene>
    <name evidence="15" type="ORF">K458DRAFT_309059</name>
</gene>
<feature type="compositionally biased region" description="Basic and acidic residues" evidence="11">
    <location>
        <begin position="509"/>
        <end position="518"/>
    </location>
</feature>
<keyword evidence="10" id="KW-0739">Sodium transport</keyword>
<dbReference type="GO" id="GO:0030007">
    <property type="term" value="P:intracellular potassium ion homeostasis"/>
    <property type="evidence" value="ECO:0007669"/>
    <property type="project" value="TreeGrafter"/>
</dbReference>
<dbReference type="InterPro" id="IPR006153">
    <property type="entry name" value="Cation/H_exchanger_TM"/>
</dbReference>
<keyword evidence="9 12" id="KW-0472">Membrane</keyword>
<feature type="compositionally biased region" description="Basic and acidic residues" evidence="11">
    <location>
        <begin position="688"/>
        <end position="699"/>
    </location>
</feature>
<evidence type="ECO:0000256" key="9">
    <source>
        <dbReference type="ARBA" id="ARBA00023136"/>
    </source>
</evidence>
<dbReference type="Proteomes" id="UP000799291">
    <property type="component" value="Unassembled WGS sequence"/>
</dbReference>
<dbReference type="GO" id="GO:0036376">
    <property type="term" value="P:sodium ion export across plasma membrane"/>
    <property type="evidence" value="ECO:0007669"/>
    <property type="project" value="InterPro"/>
</dbReference>
<keyword evidence="7" id="KW-0915">Sodium</keyword>
<keyword evidence="5 12" id="KW-0812">Transmembrane</keyword>
<dbReference type="GO" id="GO:0015385">
    <property type="term" value="F:sodium:proton antiporter activity"/>
    <property type="evidence" value="ECO:0007669"/>
    <property type="project" value="InterPro"/>
</dbReference>
<evidence type="ECO:0000256" key="11">
    <source>
        <dbReference type="SAM" id="MobiDB-lite"/>
    </source>
</evidence>
<sequence length="1086" mass="120227">MAWEHLSITKPHLVYVILGGFTTLFMLCSSLIKERLYIGEATVATICGIIFGPHGANLINPETWGNVDLITLEFSRIVLVVQCFAVGVELPKSYMEKHWKSVTLLLVPVMTFGWLITSLFIWALFRSHANWLDSLCLAACVTATDPVLASSVVGKGKFAKRVPKHLRDLLSAESGCNDGMAFPFVYLAIYLIRYRPDADKVAFHWFCYTVLYECLFGAVYGVAIGYAARRAIRYAHEKDLIDRESFLVFYFVLALFCAGSGSMLGMDDLLVGFACGVGFSNDGWFLEKTEESHVSNVIDLLINLAFFVYFGTIIPWDQFNASVLGLSAWRLVVLGLLVLFFRRIPIMLCLKPIIPDIKTWREALFAGHFGPIGVGGIFVAILARAELETEETTPLAVLPKEPFEHLNIIEMIWPITCFLVIVSILVHGSSIAVFTLGKHINTLTLTLSYTQATEEGPTWMDRLPRIQSRSKSSMSLGRRPSESSVDEKTEGGGPGLLPPVGLRGQFLRRQKEEDKSNRESVGSSARRRRWDSGRGPGGPISQSAIVPSRPYRETSEEAASPLQDSDTLAVPSDESPEGSSREKGRPRESEEEIYQEGDKTVIEDEEGNVLGIRQSRRGESGKARLRLDNEEAARLGVEKDVEHGVAQTEHGGAAEEGPGKAIDAIKDGVEHPAKTWRKRMGSFSGWHHHGDAEPAEPPRAHKPPPKRGPALAYQFGNTIIVEDEDGEVLKKYDIPAAPKNDRPGMDRKSSVAETGGRAMQSLRRMGTYMGLPAHQQEGEPSTAEGAATDGKKKKPQMDEDDDRIRFTVTAGGRRMSKVEFIQQMSKLDPKARAKFLQDSDVPEPIKREARQDARDHKDAQDANRRRAASNADVPPVIGEEGQAEIQKIESPDARHEDRMRGPEGLTLVDSDDEDIPFHSVRKDLAKYSMDNTTGVETAAQRRRRHASHEPISHRAISPPRTPSADAQPKSRMDEGETAAERKRRLGALGMGGDDDSAASDSETEEAGDPLETGRGTQGYSPNAQRKGESSSETQRRMAPPRTPGIRFAEQPRIPTKDERVRAEAEEKEKGMEGKEKKGLGMLRWKK</sequence>
<feature type="region of interest" description="Disordered" evidence="11">
    <location>
        <begin position="734"/>
        <end position="757"/>
    </location>
</feature>
<feature type="region of interest" description="Disordered" evidence="11">
    <location>
        <begin position="681"/>
        <end position="711"/>
    </location>
</feature>
<dbReference type="EMBL" id="MU005590">
    <property type="protein sequence ID" value="KAF2681589.1"/>
    <property type="molecule type" value="Genomic_DNA"/>
</dbReference>
<feature type="compositionally biased region" description="Basic and acidic residues" evidence="11">
    <location>
        <begin position="734"/>
        <end position="750"/>
    </location>
</feature>
<feature type="transmembrane region" description="Helical" evidence="12">
    <location>
        <begin position="12"/>
        <end position="29"/>
    </location>
</feature>
<evidence type="ECO:0000256" key="5">
    <source>
        <dbReference type="ARBA" id="ARBA00022692"/>
    </source>
</evidence>
<dbReference type="FunFam" id="1.20.1530.20:FF:000015">
    <property type="entry name" value="Na(+)/H(+) antiporter 2"/>
    <property type="match status" value="1"/>
</dbReference>
<feature type="domain" description="Alkali metal cation/H+ antiporter Nha1 C-terminal" evidence="14">
    <location>
        <begin position="459"/>
        <end position="997"/>
    </location>
</feature>
<evidence type="ECO:0000313" key="15">
    <source>
        <dbReference type="EMBL" id="KAF2681589.1"/>
    </source>
</evidence>
<feature type="compositionally biased region" description="Basic and acidic residues" evidence="11">
    <location>
        <begin position="479"/>
        <end position="490"/>
    </location>
</feature>
<evidence type="ECO:0000256" key="7">
    <source>
        <dbReference type="ARBA" id="ARBA00023053"/>
    </source>
</evidence>
<feature type="domain" description="Cation/H+ exchanger transmembrane" evidence="13">
    <location>
        <begin position="25"/>
        <end position="434"/>
    </location>
</feature>
<evidence type="ECO:0000256" key="10">
    <source>
        <dbReference type="ARBA" id="ARBA00023201"/>
    </source>
</evidence>
<evidence type="ECO:0000259" key="13">
    <source>
        <dbReference type="Pfam" id="PF00999"/>
    </source>
</evidence>
<dbReference type="InterPro" id="IPR013928">
    <property type="entry name" value="Cation/H_antiporter_C"/>
</dbReference>
<feature type="transmembrane region" description="Helical" evidence="12">
    <location>
        <begin position="322"/>
        <end position="342"/>
    </location>
</feature>
<keyword evidence="8" id="KW-0406">Ion transport</keyword>
<dbReference type="GO" id="GO:0005886">
    <property type="term" value="C:plasma membrane"/>
    <property type="evidence" value="ECO:0007669"/>
    <property type="project" value="InterPro"/>
</dbReference>
<feature type="compositionally biased region" description="Basic and acidic residues" evidence="11">
    <location>
        <begin position="1054"/>
        <end position="1078"/>
    </location>
</feature>
<dbReference type="GO" id="GO:0120029">
    <property type="term" value="P:proton export across plasma membrane"/>
    <property type="evidence" value="ECO:0007669"/>
    <property type="project" value="InterPro"/>
</dbReference>
<feature type="compositionally biased region" description="Basic and acidic residues" evidence="11">
    <location>
        <begin position="616"/>
        <end position="643"/>
    </location>
</feature>
<feature type="transmembrane region" description="Helical" evidence="12">
    <location>
        <begin position="205"/>
        <end position="226"/>
    </location>
</feature>
<dbReference type="PANTHER" id="PTHR31382:SF4">
    <property type="entry name" value="NA(+)_H(+) ANTIPORTER"/>
    <property type="match status" value="1"/>
</dbReference>
<feature type="transmembrane region" description="Helical" evidence="12">
    <location>
        <begin position="246"/>
        <end position="263"/>
    </location>
</feature>
<accession>A0A6G1IUN7</accession>
<protein>
    <recommendedName>
        <fullName evidence="17">Na+/H+ antiporter-like protein Nha1</fullName>
    </recommendedName>
</protein>
<dbReference type="InterPro" id="IPR004712">
    <property type="entry name" value="Na+/H+_antiporter_fungi"/>
</dbReference>
<feature type="compositionally biased region" description="Basic and acidic residues" evidence="11">
    <location>
        <begin position="1025"/>
        <end position="1035"/>
    </location>
</feature>
<evidence type="ECO:0000256" key="3">
    <source>
        <dbReference type="ARBA" id="ARBA00022448"/>
    </source>
</evidence>
<feature type="compositionally biased region" description="Basic and acidic residues" evidence="11">
    <location>
        <begin position="886"/>
        <end position="901"/>
    </location>
</feature>
<name>A0A6G1IUN7_9PLEO</name>
<feature type="transmembrane region" description="Helical" evidence="12">
    <location>
        <begin position="298"/>
        <end position="316"/>
    </location>
</feature>
<evidence type="ECO:0000256" key="4">
    <source>
        <dbReference type="ARBA" id="ARBA00022449"/>
    </source>
</evidence>
<evidence type="ECO:0000256" key="12">
    <source>
        <dbReference type="SAM" id="Phobius"/>
    </source>
</evidence>
<feature type="compositionally biased region" description="Basic and acidic residues" evidence="11">
    <location>
        <begin position="827"/>
        <end position="864"/>
    </location>
</feature>
<feature type="compositionally biased region" description="Basic and acidic residues" evidence="11">
    <location>
        <begin position="968"/>
        <end position="980"/>
    </location>
</feature>
<comment type="similarity">
    <text evidence="2">Belongs to the fungal Na(+)/H(+) exchanger family.</text>
</comment>
<dbReference type="PANTHER" id="PTHR31382">
    <property type="entry name" value="NA(+)/H(+) ANTIPORTER"/>
    <property type="match status" value="1"/>
</dbReference>
<proteinExistence type="inferred from homology"/>